<dbReference type="CDD" id="cd07138">
    <property type="entry name" value="ALDH_CddD_SSP0762"/>
    <property type="match status" value="1"/>
</dbReference>
<evidence type="ECO:0000313" key="8">
    <source>
        <dbReference type="EMBL" id="RFA10379.1"/>
    </source>
</evidence>
<keyword evidence="2 6" id="KW-0560">Oxidoreductase</keyword>
<dbReference type="InterPro" id="IPR016160">
    <property type="entry name" value="Ald_DH_CS_CYS"/>
</dbReference>
<dbReference type="FunFam" id="3.40.605.10:FF:000007">
    <property type="entry name" value="NAD/NADP-dependent betaine aldehyde dehydrogenase"/>
    <property type="match status" value="1"/>
</dbReference>
<dbReference type="Gene3D" id="3.40.309.10">
    <property type="entry name" value="Aldehyde Dehydrogenase, Chain A, domain 2"/>
    <property type="match status" value="1"/>
</dbReference>
<evidence type="ECO:0000313" key="9">
    <source>
        <dbReference type="Proteomes" id="UP000256486"/>
    </source>
</evidence>
<feature type="active site" evidence="5">
    <location>
        <position position="257"/>
    </location>
</feature>
<dbReference type="EC" id="1.2.1.3" evidence="3"/>
<proteinExistence type="inferred from homology"/>
<evidence type="ECO:0000256" key="1">
    <source>
        <dbReference type="ARBA" id="ARBA00009986"/>
    </source>
</evidence>
<gene>
    <name evidence="8" type="ORF">B7R54_15070</name>
</gene>
<dbReference type="Gene3D" id="3.40.605.10">
    <property type="entry name" value="Aldehyde Dehydrogenase, Chain A, domain 1"/>
    <property type="match status" value="1"/>
</dbReference>
<dbReference type="OrthoDB" id="6882680at2"/>
<dbReference type="Pfam" id="PF00171">
    <property type="entry name" value="Aldedh"/>
    <property type="match status" value="1"/>
</dbReference>
<comment type="caution">
    <text evidence="8">The sequence shown here is derived from an EMBL/GenBank/DDBJ whole genome shotgun (WGS) entry which is preliminary data.</text>
</comment>
<dbReference type="FunFam" id="3.40.309.10:FF:000009">
    <property type="entry name" value="Aldehyde dehydrogenase A"/>
    <property type="match status" value="1"/>
</dbReference>
<evidence type="ECO:0000256" key="4">
    <source>
        <dbReference type="ARBA" id="ARBA00049194"/>
    </source>
</evidence>
<protein>
    <recommendedName>
        <fullName evidence="3">aldehyde dehydrogenase (NAD(+))</fullName>
        <ecNumber evidence="3">1.2.1.3</ecNumber>
    </recommendedName>
</protein>
<evidence type="ECO:0000256" key="2">
    <source>
        <dbReference type="ARBA" id="ARBA00023002"/>
    </source>
</evidence>
<evidence type="ECO:0000256" key="3">
    <source>
        <dbReference type="ARBA" id="ARBA00024226"/>
    </source>
</evidence>
<dbReference type="PROSITE" id="PS00070">
    <property type="entry name" value="ALDEHYDE_DEHYDR_CYS"/>
    <property type="match status" value="1"/>
</dbReference>
<dbReference type="Proteomes" id="UP000256486">
    <property type="component" value="Unassembled WGS sequence"/>
</dbReference>
<reference evidence="8 9" key="1">
    <citation type="submission" date="2017-04" db="EMBL/GenBank/DDBJ databases">
        <title>Comparative genome analysis of Subtercola boreus.</title>
        <authorList>
            <person name="Cho Y.-J."/>
            <person name="Cho A."/>
            <person name="Kim O.-S."/>
            <person name="Lee J.-I."/>
        </authorList>
    </citation>
    <scope>NUCLEOTIDE SEQUENCE [LARGE SCALE GENOMIC DNA]</scope>
    <source>
        <strain evidence="8 9">K300</strain>
    </source>
</reference>
<dbReference type="EMBL" id="NBWZ01000001">
    <property type="protein sequence ID" value="RFA10379.1"/>
    <property type="molecule type" value="Genomic_DNA"/>
</dbReference>
<evidence type="ECO:0000256" key="6">
    <source>
        <dbReference type="RuleBase" id="RU003345"/>
    </source>
</evidence>
<dbReference type="GO" id="GO:0004029">
    <property type="term" value="F:aldehyde dehydrogenase (NAD+) activity"/>
    <property type="evidence" value="ECO:0007669"/>
    <property type="project" value="UniProtKB-EC"/>
</dbReference>
<dbReference type="InterPro" id="IPR029510">
    <property type="entry name" value="Ald_DH_CS_GLU"/>
</dbReference>
<dbReference type="RefSeq" id="WP_116415757.1">
    <property type="nucleotide sequence ID" value="NZ_NBWZ01000001.1"/>
</dbReference>
<dbReference type="PANTHER" id="PTHR42804:SF1">
    <property type="entry name" value="ALDEHYDE DEHYDROGENASE-RELATED"/>
    <property type="match status" value="1"/>
</dbReference>
<dbReference type="PANTHER" id="PTHR42804">
    <property type="entry name" value="ALDEHYDE DEHYDROGENASE"/>
    <property type="match status" value="1"/>
</dbReference>
<accession>A0A3E0VL53</accession>
<dbReference type="InterPro" id="IPR016161">
    <property type="entry name" value="Ald_DH/histidinol_DH"/>
</dbReference>
<evidence type="ECO:0000256" key="5">
    <source>
        <dbReference type="PROSITE-ProRule" id="PRU10007"/>
    </source>
</evidence>
<dbReference type="InterPro" id="IPR016162">
    <property type="entry name" value="Ald_DH_N"/>
</dbReference>
<keyword evidence="9" id="KW-1185">Reference proteome</keyword>
<dbReference type="InterPro" id="IPR015590">
    <property type="entry name" value="Aldehyde_DH_dom"/>
</dbReference>
<evidence type="ECO:0000259" key="7">
    <source>
        <dbReference type="Pfam" id="PF00171"/>
    </source>
</evidence>
<dbReference type="PROSITE" id="PS00687">
    <property type="entry name" value="ALDEHYDE_DEHYDR_GLU"/>
    <property type="match status" value="1"/>
</dbReference>
<sequence length="508" mass="52900">MTATMPQRVTAITLPERSVFIDGSFREVDGATAAVVNPATEETIATVASVGAEIVESVLAAARRGFETWSRTSVSDRADALDRIADAMERHGAELAAIATSEIGMPIRDARAGQVDLPVRVLRSTAAIAREYPWDRRDGAGSSIVREAAGVVLAITPWNFPVHQIITKLAPALAAGCSIILKPAELTPLTALFVAALCDEAGIPRGVVNVVTGRGSVLGEALLQSRGYEVVTFTGSLAVGRHIGAVAGDAIVRATLELGGKSPAIVLADADLQTAVETTVRNCFVNAGQKCNAPTRLLVPRERTDEAAQIAARVAESYVIGDPTKESTTMGPMVSAAQRDIVSGFLGDAAEQGARIVTGGERDRWNRGFFISPAIVSNASRDSRIAVDEVFGPVLTVLGYDGEADAVTLANDSEYGLSAEVWSADPGKASAVARQIRAGQVRINGVRTPALPVSPFGGYKRSGLGRELGVFALDEFVEIKAVLGDPILDAGTGADAAVNVASGPVVRA</sequence>
<name>A0A3E0VL53_9MICO</name>
<comment type="catalytic activity">
    <reaction evidence="4">
        <text>an aldehyde + NAD(+) + H2O = a carboxylate + NADH + 2 H(+)</text>
        <dbReference type="Rhea" id="RHEA:16185"/>
        <dbReference type="ChEBI" id="CHEBI:15377"/>
        <dbReference type="ChEBI" id="CHEBI:15378"/>
        <dbReference type="ChEBI" id="CHEBI:17478"/>
        <dbReference type="ChEBI" id="CHEBI:29067"/>
        <dbReference type="ChEBI" id="CHEBI:57540"/>
        <dbReference type="ChEBI" id="CHEBI:57945"/>
        <dbReference type="EC" id="1.2.1.3"/>
    </reaction>
</comment>
<dbReference type="InterPro" id="IPR016163">
    <property type="entry name" value="Ald_DH_C"/>
</dbReference>
<organism evidence="8 9">
    <name type="scientific">Subtercola boreus</name>
    <dbReference type="NCBI Taxonomy" id="120213"/>
    <lineage>
        <taxon>Bacteria</taxon>
        <taxon>Bacillati</taxon>
        <taxon>Actinomycetota</taxon>
        <taxon>Actinomycetes</taxon>
        <taxon>Micrococcales</taxon>
        <taxon>Microbacteriaceae</taxon>
        <taxon>Subtercola</taxon>
    </lineage>
</organism>
<dbReference type="SUPFAM" id="SSF53720">
    <property type="entry name" value="ALDH-like"/>
    <property type="match status" value="1"/>
</dbReference>
<dbReference type="AlphaFoldDB" id="A0A3E0VL53"/>
<feature type="domain" description="Aldehyde dehydrogenase" evidence="7">
    <location>
        <begin position="29"/>
        <end position="482"/>
    </location>
</feature>
<comment type="similarity">
    <text evidence="1 6">Belongs to the aldehyde dehydrogenase family.</text>
</comment>